<keyword evidence="2" id="KW-1185">Reference proteome</keyword>
<dbReference type="Proteomes" id="UP000440096">
    <property type="component" value="Unassembled WGS sequence"/>
</dbReference>
<dbReference type="PANTHER" id="PTHR34822:SF1">
    <property type="entry name" value="GRPB FAMILY PROTEIN"/>
    <property type="match status" value="1"/>
</dbReference>
<comment type="caution">
    <text evidence="1">The sequence shown here is derived from an EMBL/GenBank/DDBJ whole genome shotgun (WGS) entry which is preliminary data.</text>
</comment>
<sequence>MPEPGEAFSDEEIRAAFVAEPPVLNGTITLADYDPGWPRLYEREAARIRSVLGERVVQLEHIGSTSVPGLCAKPIIDILLVVPDSGDEPAYVPALEAAGYRLTIREPNWNEHRLFKGPDTDVNLHVYSPGCDQIDRYLRFRERLRGNETDRELYAHTKRELAARTWKYVQNYADAKNDVVAGILRRA</sequence>
<dbReference type="OrthoDB" id="9799092at2"/>
<dbReference type="Pfam" id="PF04229">
    <property type="entry name" value="GrpB"/>
    <property type="match status" value="1"/>
</dbReference>
<evidence type="ECO:0000313" key="2">
    <source>
        <dbReference type="Proteomes" id="UP000440096"/>
    </source>
</evidence>
<protein>
    <recommendedName>
        <fullName evidence="3">GrpB family protein</fullName>
    </recommendedName>
</protein>
<dbReference type="AlphaFoldDB" id="A0A6N7ZBU7"/>
<dbReference type="PANTHER" id="PTHR34822">
    <property type="entry name" value="GRPB DOMAIN PROTEIN (AFU_ORTHOLOGUE AFUA_1G01530)"/>
    <property type="match status" value="1"/>
</dbReference>
<evidence type="ECO:0000313" key="1">
    <source>
        <dbReference type="EMBL" id="MTD59261.1"/>
    </source>
</evidence>
<dbReference type="InterPro" id="IPR007344">
    <property type="entry name" value="GrpB/CoaE"/>
</dbReference>
<accession>A0A6N7ZBU7</accession>
<dbReference type="InterPro" id="IPR043519">
    <property type="entry name" value="NT_sf"/>
</dbReference>
<gene>
    <name evidence="1" type="ORF">GKO32_35555</name>
</gene>
<dbReference type="RefSeq" id="WP_154761309.1">
    <property type="nucleotide sequence ID" value="NZ_WMBA01000095.1"/>
</dbReference>
<proteinExistence type="predicted"/>
<dbReference type="SUPFAM" id="SSF81301">
    <property type="entry name" value="Nucleotidyltransferase"/>
    <property type="match status" value="1"/>
</dbReference>
<name>A0A6N7ZBU7_9PSEU</name>
<dbReference type="EMBL" id="WMBA01000095">
    <property type="protein sequence ID" value="MTD59261.1"/>
    <property type="molecule type" value="Genomic_DNA"/>
</dbReference>
<dbReference type="Gene3D" id="3.30.460.10">
    <property type="entry name" value="Beta Polymerase, domain 2"/>
    <property type="match status" value="1"/>
</dbReference>
<organism evidence="1 2">
    <name type="scientific">Amycolatopsis pithecellobii</name>
    <dbReference type="NCBI Taxonomy" id="664692"/>
    <lineage>
        <taxon>Bacteria</taxon>
        <taxon>Bacillati</taxon>
        <taxon>Actinomycetota</taxon>
        <taxon>Actinomycetes</taxon>
        <taxon>Pseudonocardiales</taxon>
        <taxon>Pseudonocardiaceae</taxon>
        <taxon>Amycolatopsis</taxon>
    </lineage>
</organism>
<evidence type="ECO:0008006" key="3">
    <source>
        <dbReference type="Google" id="ProtNLM"/>
    </source>
</evidence>
<reference evidence="1 2" key="1">
    <citation type="submission" date="2019-11" db="EMBL/GenBank/DDBJ databases">
        <title>Draft genome of Amycolatopsis RM579.</title>
        <authorList>
            <person name="Duangmal K."/>
            <person name="Mingma R."/>
        </authorList>
    </citation>
    <scope>NUCLEOTIDE SEQUENCE [LARGE SCALE GENOMIC DNA]</scope>
    <source>
        <strain evidence="1 2">RM579</strain>
    </source>
</reference>